<protein>
    <submittedName>
        <fullName evidence="4">Pirin family protein</fullName>
    </submittedName>
</protein>
<proteinExistence type="inferred from homology"/>
<dbReference type="Proteomes" id="UP001596098">
    <property type="component" value="Unassembled WGS sequence"/>
</dbReference>
<dbReference type="Pfam" id="PF02678">
    <property type="entry name" value="Pirin"/>
    <property type="match status" value="1"/>
</dbReference>
<organism evidence="4 5">
    <name type="scientific">Nocardioides yefusunii</name>
    <dbReference type="NCBI Taxonomy" id="2500546"/>
    <lineage>
        <taxon>Bacteria</taxon>
        <taxon>Bacillati</taxon>
        <taxon>Actinomycetota</taxon>
        <taxon>Actinomycetes</taxon>
        <taxon>Propionibacteriales</taxon>
        <taxon>Nocardioidaceae</taxon>
        <taxon>Nocardioides</taxon>
    </lineage>
</organism>
<comment type="caution">
    <text evidence="4">The sequence shown here is derived from an EMBL/GenBank/DDBJ whole genome shotgun (WGS) entry which is preliminary data.</text>
</comment>
<dbReference type="PANTHER" id="PTHR43212:SF3">
    <property type="entry name" value="QUERCETIN 2,3-DIOXYGENASE"/>
    <property type="match status" value="1"/>
</dbReference>
<name>A0ABW1QYC5_9ACTN</name>
<evidence type="ECO:0000256" key="1">
    <source>
        <dbReference type="ARBA" id="ARBA00008416"/>
    </source>
</evidence>
<keyword evidence="5" id="KW-1185">Reference proteome</keyword>
<accession>A0ABW1QYC5</accession>
<dbReference type="InterPro" id="IPR003829">
    <property type="entry name" value="Pirin_N_dom"/>
</dbReference>
<feature type="domain" description="Pirin N-terminal" evidence="3">
    <location>
        <begin position="16"/>
        <end position="120"/>
    </location>
</feature>
<comment type="similarity">
    <text evidence="1 2">Belongs to the pirin family.</text>
</comment>
<dbReference type="EMBL" id="JBHSQI010000007">
    <property type="protein sequence ID" value="MFC6154556.1"/>
    <property type="molecule type" value="Genomic_DNA"/>
</dbReference>
<evidence type="ECO:0000256" key="2">
    <source>
        <dbReference type="RuleBase" id="RU003457"/>
    </source>
</evidence>
<sequence>MLLRVCPASQRYIEPQPDRVTAHSFSFGHHYDPENLAFGPMRAFDDHRLAWGAGFDEHKHSAVELVTWVAHGTLVHADDAGRTERLPAGTVAVQSTGPGIRHAEHADTGAEPTRFLQTWLVSDDVDAPPARYVAEAMDAEALHPVAGEGAQVPVGTQGATLWFGRPAPESPTALPVCAAHHLFVVAGAVLLTTPDEVVELADGDAARILEADDVEMTVTAVGSSAEILLWTFRSA</sequence>
<gene>
    <name evidence="4" type="ORF">ACFPWU_12875</name>
</gene>
<dbReference type="RefSeq" id="WP_128219253.1">
    <property type="nucleotide sequence ID" value="NZ_CP034929.1"/>
</dbReference>
<dbReference type="SUPFAM" id="SSF51182">
    <property type="entry name" value="RmlC-like cupins"/>
    <property type="match status" value="1"/>
</dbReference>
<dbReference type="Gene3D" id="2.60.120.10">
    <property type="entry name" value="Jelly Rolls"/>
    <property type="match status" value="1"/>
</dbReference>
<evidence type="ECO:0000313" key="4">
    <source>
        <dbReference type="EMBL" id="MFC6154556.1"/>
    </source>
</evidence>
<evidence type="ECO:0000259" key="3">
    <source>
        <dbReference type="Pfam" id="PF02678"/>
    </source>
</evidence>
<dbReference type="InterPro" id="IPR011051">
    <property type="entry name" value="RmlC_Cupin_sf"/>
</dbReference>
<dbReference type="InterPro" id="IPR012093">
    <property type="entry name" value="Pirin"/>
</dbReference>
<reference evidence="5" key="1">
    <citation type="journal article" date="2019" name="Int. J. Syst. Evol. Microbiol.">
        <title>The Global Catalogue of Microorganisms (GCM) 10K type strain sequencing project: providing services to taxonomists for standard genome sequencing and annotation.</title>
        <authorList>
            <consortium name="The Broad Institute Genomics Platform"/>
            <consortium name="The Broad Institute Genome Sequencing Center for Infectious Disease"/>
            <person name="Wu L."/>
            <person name="Ma J."/>
        </authorList>
    </citation>
    <scope>NUCLEOTIDE SEQUENCE [LARGE SCALE GENOMIC DNA]</scope>
    <source>
        <strain evidence="5">DFY28</strain>
    </source>
</reference>
<dbReference type="InterPro" id="IPR014710">
    <property type="entry name" value="RmlC-like_jellyroll"/>
</dbReference>
<evidence type="ECO:0000313" key="5">
    <source>
        <dbReference type="Proteomes" id="UP001596098"/>
    </source>
</evidence>
<dbReference type="PANTHER" id="PTHR43212">
    <property type="entry name" value="QUERCETIN 2,3-DIOXYGENASE"/>
    <property type="match status" value="1"/>
</dbReference>